<keyword evidence="8" id="KW-0547">Nucleotide-binding</keyword>
<evidence type="ECO:0000256" key="1">
    <source>
        <dbReference type="ARBA" id="ARBA00004496"/>
    </source>
</evidence>
<dbReference type="GO" id="GO:0003924">
    <property type="term" value="F:GTPase activity"/>
    <property type="evidence" value="ECO:0007669"/>
    <property type="project" value="InterPro"/>
</dbReference>
<dbReference type="InterPro" id="IPR015760">
    <property type="entry name" value="TIF_IF2"/>
</dbReference>
<dbReference type="InterPro" id="IPR029459">
    <property type="entry name" value="EFTU-type"/>
</dbReference>
<reference evidence="15" key="1">
    <citation type="submission" date="2021-01" db="EMBL/GenBank/DDBJ databases">
        <authorList>
            <person name="Lovell J.T."/>
            <person name="Bentley N."/>
            <person name="Bhattarai G."/>
            <person name="Jenkins J.W."/>
            <person name="Sreedasyam A."/>
            <person name="Alarcon Y."/>
            <person name="Bock C."/>
            <person name="Boston L."/>
            <person name="Carlson J."/>
            <person name="Cervantes K."/>
            <person name="Clermont K."/>
            <person name="Krom N."/>
            <person name="Kubenka K."/>
            <person name="Mamidi S."/>
            <person name="Mattison C."/>
            <person name="Monteros M."/>
            <person name="Pisani C."/>
            <person name="Plott C."/>
            <person name="Rajasekar S."/>
            <person name="Rhein H.S."/>
            <person name="Rohla C."/>
            <person name="Song M."/>
            <person name="Hilaire R.S."/>
            <person name="Shu S."/>
            <person name="Wells L."/>
            <person name="Wang X."/>
            <person name="Webber J."/>
            <person name="Heerema R.J."/>
            <person name="Klein P."/>
            <person name="Conner P."/>
            <person name="Grauke L."/>
            <person name="Grimwood J."/>
            <person name="Schmutz J."/>
            <person name="Randall J.J."/>
        </authorList>
    </citation>
    <scope>NUCLEOTIDE SEQUENCE</scope>
    <source>
        <tissue evidence="15">Leaf</tissue>
    </source>
</reference>
<evidence type="ECO:0000259" key="14">
    <source>
        <dbReference type="PROSITE" id="PS51722"/>
    </source>
</evidence>
<evidence type="ECO:0000256" key="2">
    <source>
        <dbReference type="ARBA" id="ARBA00007733"/>
    </source>
</evidence>
<evidence type="ECO:0000256" key="9">
    <source>
        <dbReference type="ARBA" id="ARBA00022801"/>
    </source>
</evidence>
<evidence type="ECO:0000256" key="10">
    <source>
        <dbReference type="ARBA" id="ARBA00022917"/>
    </source>
</evidence>
<evidence type="ECO:0000313" key="16">
    <source>
        <dbReference type="Proteomes" id="UP000811246"/>
    </source>
</evidence>
<keyword evidence="5" id="KW-0963">Cytoplasm</keyword>
<comment type="subcellular location">
    <subcellularLocation>
        <location evidence="1">Cytoplasm</location>
    </subcellularLocation>
</comment>
<comment type="caution">
    <text evidence="15">The sequence shown here is derived from an EMBL/GenBank/DDBJ whole genome shotgun (WGS) entry which is preliminary data.</text>
</comment>
<feature type="compositionally biased region" description="Polar residues" evidence="13">
    <location>
        <begin position="726"/>
        <end position="737"/>
    </location>
</feature>
<feature type="compositionally biased region" description="Basic and acidic residues" evidence="13">
    <location>
        <begin position="463"/>
        <end position="577"/>
    </location>
</feature>
<name>A0A922AC82_CARIL</name>
<comment type="similarity">
    <text evidence="2">Belongs to the TRAFAC class translation factor GTPase superfamily. Classic translation factor GTPase family. IF-2 subfamily.</text>
</comment>
<feature type="compositionally biased region" description="Acidic residues" evidence="13">
    <location>
        <begin position="170"/>
        <end position="185"/>
    </location>
</feature>
<dbReference type="InterPro" id="IPR000795">
    <property type="entry name" value="T_Tr_GTP-bd_dom"/>
</dbReference>
<keyword evidence="11" id="KW-0342">GTP-binding</keyword>
<accession>A0A922AC82</accession>
<dbReference type="Pfam" id="PF11987">
    <property type="entry name" value="IF-2"/>
    <property type="match status" value="1"/>
</dbReference>
<keyword evidence="6" id="KW-0396">Initiation factor</keyword>
<dbReference type="PANTHER" id="PTHR43381">
    <property type="entry name" value="TRANSLATION INITIATION FACTOR IF-2-RELATED"/>
    <property type="match status" value="1"/>
</dbReference>
<dbReference type="EC" id="3.6.5.3" evidence="3"/>
<dbReference type="FunFam" id="3.40.50.300:FF:000112">
    <property type="entry name" value="Eukaryotic translation initiation factor 5B"/>
    <property type="match status" value="1"/>
</dbReference>
<organism evidence="15 16">
    <name type="scientific">Carya illinoinensis</name>
    <name type="common">Pecan</name>
    <dbReference type="NCBI Taxonomy" id="32201"/>
    <lineage>
        <taxon>Eukaryota</taxon>
        <taxon>Viridiplantae</taxon>
        <taxon>Streptophyta</taxon>
        <taxon>Embryophyta</taxon>
        <taxon>Tracheophyta</taxon>
        <taxon>Spermatophyta</taxon>
        <taxon>Magnoliopsida</taxon>
        <taxon>eudicotyledons</taxon>
        <taxon>Gunneridae</taxon>
        <taxon>Pentapetalae</taxon>
        <taxon>rosids</taxon>
        <taxon>fabids</taxon>
        <taxon>Fagales</taxon>
        <taxon>Juglandaceae</taxon>
        <taxon>Carya</taxon>
    </lineage>
</organism>
<feature type="region of interest" description="Disordered" evidence="13">
    <location>
        <begin position="1"/>
        <end position="26"/>
    </location>
</feature>
<feature type="compositionally biased region" description="Basic and acidic residues" evidence="13">
    <location>
        <begin position="738"/>
        <end position="763"/>
    </location>
</feature>
<evidence type="ECO:0000256" key="12">
    <source>
        <dbReference type="ARBA" id="ARBA00032478"/>
    </source>
</evidence>
<dbReference type="GO" id="GO:0003743">
    <property type="term" value="F:translation initiation factor activity"/>
    <property type="evidence" value="ECO:0007669"/>
    <property type="project" value="UniProtKB-KW"/>
</dbReference>
<dbReference type="FunFam" id="2.40.30.10:FF:000013">
    <property type="entry name" value="eukaryotic translation initiation factor 5B"/>
    <property type="match status" value="1"/>
</dbReference>
<gene>
    <name evidence="15" type="ORF">I3842_15G016400</name>
</gene>
<dbReference type="FunFam" id="3.40.50.10050:FF:000002">
    <property type="entry name" value="Eukaryotic translation initiation factor 5B"/>
    <property type="match status" value="1"/>
</dbReference>
<sequence>MGRKKPTARGDDESAPAAVSKSKKKAILIDDDEYSIGVELSEEPEVQENVVITGKKKGKRGGAKTAKPKDDEDEDTENEGDEVSEIVFTGKKKGKSKKGGGTSVFSASGFGLLGEDDDEGEDGRSGLNGDKDGEDDDEKLVSFSGKKKKKLSKDSNKSGGSLFNASAFDAIDDDDVGGYEGEEVDNSVGETKIKDDDDEDEQVIAFTGKKKKSSKGKGGNKGGGGGSSVFTTSGFDRLDDGDEERGEKKEEDGDVAPNTFSGKKKKSSKKTGGSFLSVALADEENDDDASASGVTRAVDDAVGDEDVSAFAFMGKKKSSKKKSNSVSTELGEESEVRDVGEPEQPRAGTNNVEADNSKVNRSEEVKETSKNKKKKKKSGRTAEEEDDLDKILAELSLGPSLSKPAAPPQEEKIEVQSESVTLAEEKEGEEEESVESTAAKKKKKKKEKEKEKKAAAAAATVSEVKDEKQDETITELTEPRKNEAKSRAADKKVPKHVREMQEALARRKEAEERKKREEEERLRKEEEELRKQEELERLAEEAKRRKKEKEKEKLQRKKAEGKLLTTRQREEARRLEAMRNQILANAGVFPPSTDTVAQTKRPKYQNKKKPTHHQTNGADPEKAVENVEVTEEPQETLTKMDSIDSEKVDEESMDVEEKSELAETVEENGMEEDDDEDEWDAKSWDDVAVNLSIKSAFADEEAEPESVKKVKAPPATSKPAVAVKKTTPSQPIASPNLENKKKQEAEVLDKNKRKDVSLKKEASSSDATSKPSEDNLRSPICCIMGHVDTGKTKLLDCIRGTNVQEGEAGGITQQIGATYFPAENIRERTKELKADAKLKVPGLLVIDTPGHESFTNLRSRGSGLCDIAILVVDIMHGLEPQTIESLNLLKMRNTEFIVALNKVDRLYGWKTCRNAPIVKTMKQQSKDVQNEFNMRVTQCTVLEVKVIEGHGTTIDVVLVNGVLHEGDQIVVCGMQGPIVATIRALLTPHPMKELRVKGTYLHHKEIKAAMGIKISAQGLEHAIAGTGLYVVGPDDDLEDVKEAAMEDMKSVMSRIDRSGEGVYVQASTLGSLEALLEFLKSPAVNIPVSGIGIGPVHKKDVMKASVMLEKKREYATILAFDIKLMPDAEELAKDLGVTIFQADIIYHLFDQFKAYIDNLKEEKKKEAADDAVFPCVLKILPNCIFNKKDPIVLGVDILEGIAKVGTPICIPQRDFIDIGRISSIENNHKPVDIAKKGQKVAIKILGTNPEEQQKMFGRHFELDDELVSHISRKSIDVLKANYRDDLSIEEWKLVVKLKTLFKIQ</sequence>
<keyword evidence="10" id="KW-0648">Protein biosynthesis</keyword>
<evidence type="ECO:0000256" key="4">
    <source>
        <dbReference type="ARBA" id="ARBA00013824"/>
    </source>
</evidence>
<dbReference type="PROSITE" id="PS51722">
    <property type="entry name" value="G_TR_2"/>
    <property type="match status" value="1"/>
</dbReference>
<dbReference type="Pfam" id="PF14578">
    <property type="entry name" value="GTP_EFTU_D4"/>
    <property type="match status" value="1"/>
</dbReference>
<feature type="domain" description="Tr-type G" evidence="14">
    <location>
        <begin position="776"/>
        <end position="1034"/>
    </location>
</feature>
<evidence type="ECO:0000256" key="11">
    <source>
        <dbReference type="ARBA" id="ARBA00023134"/>
    </source>
</evidence>
<dbReference type="Pfam" id="PF00009">
    <property type="entry name" value="GTP_EFTU"/>
    <property type="match status" value="1"/>
</dbReference>
<feature type="compositionally biased region" description="Basic and acidic residues" evidence="13">
    <location>
        <begin position="334"/>
        <end position="344"/>
    </location>
</feature>
<proteinExistence type="inferred from homology"/>
<evidence type="ECO:0000256" key="6">
    <source>
        <dbReference type="ARBA" id="ARBA00022540"/>
    </source>
</evidence>
<protein>
    <recommendedName>
        <fullName evidence="4">Eukaryotic translation initiation factor 5B</fullName>
        <ecNumber evidence="3">3.6.5.3</ecNumber>
    </recommendedName>
    <alternativeName>
        <fullName evidence="12">Translation initiation factor IF-2</fullName>
    </alternativeName>
</protein>
<dbReference type="GO" id="GO:0046872">
    <property type="term" value="F:metal ion binding"/>
    <property type="evidence" value="ECO:0007669"/>
    <property type="project" value="UniProtKB-KW"/>
</dbReference>
<dbReference type="CDD" id="cd03703">
    <property type="entry name" value="aeIF5B_II"/>
    <property type="match status" value="1"/>
</dbReference>
<dbReference type="CDD" id="cd16266">
    <property type="entry name" value="IF2_aeIF5B_IV"/>
    <property type="match status" value="1"/>
</dbReference>
<evidence type="ECO:0000313" key="15">
    <source>
        <dbReference type="EMBL" id="KAG6673944.1"/>
    </source>
</evidence>
<dbReference type="GO" id="GO:0005739">
    <property type="term" value="C:mitochondrion"/>
    <property type="evidence" value="ECO:0007669"/>
    <property type="project" value="TreeGrafter"/>
</dbReference>
<feature type="compositionally biased region" description="Gly residues" evidence="13">
    <location>
        <begin position="216"/>
        <end position="227"/>
    </location>
</feature>
<evidence type="ECO:0000256" key="7">
    <source>
        <dbReference type="ARBA" id="ARBA00022723"/>
    </source>
</evidence>
<feature type="compositionally biased region" description="Basic and acidic residues" evidence="13">
    <location>
        <begin position="355"/>
        <end position="370"/>
    </location>
</feature>
<evidence type="ECO:0000256" key="8">
    <source>
        <dbReference type="ARBA" id="ARBA00022741"/>
    </source>
</evidence>
<feature type="compositionally biased region" description="Basic residues" evidence="13">
    <location>
        <begin position="314"/>
        <end position="323"/>
    </location>
</feature>
<feature type="region of interest" description="Disordered" evidence="13">
    <location>
        <begin position="696"/>
        <end position="775"/>
    </location>
</feature>
<dbReference type="GO" id="GO:0005525">
    <property type="term" value="F:GTP binding"/>
    <property type="evidence" value="ECO:0007669"/>
    <property type="project" value="UniProtKB-KW"/>
</dbReference>
<dbReference type="FunFam" id="2.40.30.10:FF:000026">
    <property type="entry name" value="Eukaryotic translation initiation factor 5B"/>
    <property type="match status" value="1"/>
</dbReference>
<dbReference type="CDD" id="cd01887">
    <property type="entry name" value="IF2_eIF5B"/>
    <property type="match status" value="1"/>
</dbReference>
<dbReference type="EMBL" id="CM031839">
    <property type="protein sequence ID" value="KAG6673944.1"/>
    <property type="molecule type" value="Genomic_DNA"/>
</dbReference>
<evidence type="ECO:0000256" key="5">
    <source>
        <dbReference type="ARBA" id="ARBA00022490"/>
    </source>
</evidence>
<feature type="compositionally biased region" description="Acidic residues" evidence="13">
    <location>
        <begin position="71"/>
        <end position="84"/>
    </location>
</feature>
<dbReference type="InterPro" id="IPR005225">
    <property type="entry name" value="Small_GTP-bd"/>
</dbReference>
<feature type="compositionally biased region" description="Acidic residues" evidence="13">
    <location>
        <begin position="663"/>
        <end position="679"/>
    </location>
</feature>
<evidence type="ECO:0000256" key="13">
    <source>
        <dbReference type="SAM" id="MobiDB-lite"/>
    </source>
</evidence>
<dbReference type="NCBIfam" id="TIGR00231">
    <property type="entry name" value="small_GTP"/>
    <property type="match status" value="1"/>
</dbReference>
<feature type="compositionally biased region" description="Basic residues" evidence="13">
    <location>
        <begin position="600"/>
        <end position="612"/>
    </location>
</feature>
<evidence type="ECO:0000256" key="3">
    <source>
        <dbReference type="ARBA" id="ARBA00011986"/>
    </source>
</evidence>
<dbReference type="InterPro" id="IPR023115">
    <property type="entry name" value="TIF_IF2_dom3"/>
</dbReference>
<dbReference type="Proteomes" id="UP000811246">
    <property type="component" value="Chromosome 15"/>
</dbReference>
<keyword evidence="9" id="KW-0378">Hydrolase</keyword>
<feature type="region of interest" description="Disordered" evidence="13">
    <location>
        <begin position="38"/>
        <end position="684"/>
    </location>
</feature>
<dbReference type="PANTHER" id="PTHR43381:SF4">
    <property type="entry name" value="EUKARYOTIC TRANSLATION INITIATION FACTOR 5B"/>
    <property type="match status" value="1"/>
</dbReference>
<keyword evidence="7" id="KW-0479">Metal-binding</keyword>